<keyword evidence="1 2" id="KW-0238">DNA-binding</keyword>
<dbReference type="Gene3D" id="1.10.357.10">
    <property type="entry name" value="Tetracycline Repressor, domain 2"/>
    <property type="match status" value="1"/>
</dbReference>
<evidence type="ECO:0000256" key="2">
    <source>
        <dbReference type="PROSITE-ProRule" id="PRU00335"/>
    </source>
</evidence>
<gene>
    <name evidence="5" type="ORF">BJR09_01935</name>
    <name evidence="4" type="ORF">NCTC13830_00673</name>
</gene>
<accession>A0A380FYS2</accession>
<dbReference type="Pfam" id="PF14278">
    <property type="entry name" value="TetR_C_8"/>
    <property type="match status" value="1"/>
</dbReference>
<dbReference type="OrthoDB" id="9810250at2"/>
<accession>A0A5F1B1L1</accession>
<evidence type="ECO:0000256" key="1">
    <source>
        <dbReference type="ARBA" id="ARBA00023125"/>
    </source>
</evidence>
<feature type="domain" description="HTH tetR-type" evidence="3">
    <location>
        <begin position="3"/>
        <end position="63"/>
    </location>
</feature>
<protein>
    <submittedName>
        <fullName evidence="4">TetR family transcriptional regulator</fullName>
    </submittedName>
</protein>
<evidence type="ECO:0000313" key="4">
    <source>
        <dbReference type="EMBL" id="SUM43148.1"/>
    </source>
</evidence>
<evidence type="ECO:0000313" key="6">
    <source>
        <dbReference type="Proteomes" id="UP000254047"/>
    </source>
</evidence>
<feature type="DNA-binding region" description="H-T-H motif" evidence="2">
    <location>
        <begin position="26"/>
        <end position="45"/>
    </location>
</feature>
<dbReference type="EMBL" id="UHDO01000001">
    <property type="protein sequence ID" value="SUM43148.1"/>
    <property type="molecule type" value="Genomic_DNA"/>
</dbReference>
<dbReference type="PANTHER" id="PTHR43479:SF7">
    <property type="entry name" value="TETR-FAMILY TRANSCRIPTIONAL REGULATOR"/>
    <property type="match status" value="1"/>
</dbReference>
<dbReference type="PROSITE" id="PS50977">
    <property type="entry name" value="HTH_TETR_2"/>
    <property type="match status" value="1"/>
</dbReference>
<evidence type="ECO:0000259" key="3">
    <source>
        <dbReference type="PROSITE" id="PS50977"/>
    </source>
</evidence>
<dbReference type="AlphaFoldDB" id="A0A380FYS2"/>
<proteinExistence type="predicted"/>
<dbReference type="InterPro" id="IPR009057">
    <property type="entry name" value="Homeodomain-like_sf"/>
</dbReference>
<keyword evidence="7" id="KW-1185">Reference proteome</keyword>
<dbReference type="Proteomes" id="UP000297598">
    <property type="component" value="Unassembled WGS sequence"/>
</dbReference>
<dbReference type="Proteomes" id="UP000254047">
    <property type="component" value="Unassembled WGS sequence"/>
</dbReference>
<evidence type="ECO:0000313" key="7">
    <source>
        <dbReference type="Proteomes" id="UP000297598"/>
    </source>
</evidence>
<dbReference type="InterPro" id="IPR050624">
    <property type="entry name" value="HTH-type_Tx_Regulator"/>
</dbReference>
<reference evidence="4 6" key="1">
    <citation type="submission" date="2018-06" db="EMBL/GenBank/DDBJ databases">
        <authorList>
            <consortium name="Pathogen Informatics"/>
            <person name="Doyle S."/>
        </authorList>
    </citation>
    <scope>NUCLEOTIDE SEQUENCE [LARGE SCALE GENOMIC DNA]</scope>
    <source>
        <strain evidence="4 6">NCTC13830</strain>
    </source>
</reference>
<name>A0A380FYS2_9STAP</name>
<dbReference type="RefSeq" id="WP_103297034.1">
    <property type="nucleotide sequence ID" value="NZ_AP040368.1"/>
</dbReference>
<dbReference type="InterPro" id="IPR039532">
    <property type="entry name" value="TetR_C_Firmicutes"/>
</dbReference>
<sequence>MKQKAKYRIIKSLIDLLETYPVESISIKMICANSKVNRSTFYANFQDKYDLLDKIQNYHLNKYEKLLHAFANNFESIKKDPEKVHKFFYIVLKYIYRKKAFYHAIFISHPNKELVLDYFDITKKYYSKILGEHETTIQNKAFFITYTMSGQAGVVLSWLRGGCKESPTVVANALLANTLKLQR</sequence>
<organism evidence="4 6">
    <name type="scientific">Staphylococcus petrasii</name>
    <dbReference type="NCBI Taxonomy" id="1276936"/>
    <lineage>
        <taxon>Bacteria</taxon>
        <taxon>Bacillati</taxon>
        <taxon>Bacillota</taxon>
        <taxon>Bacilli</taxon>
        <taxon>Bacillales</taxon>
        <taxon>Staphylococcaceae</taxon>
        <taxon>Staphylococcus</taxon>
    </lineage>
</organism>
<dbReference type="InterPro" id="IPR001647">
    <property type="entry name" value="HTH_TetR"/>
</dbReference>
<reference evidence="5 7" key="2">
    <citation type="submission" date="2019-04" db="EMBL/GenBank/DDBJ databases">
        <title>Genomic characterization of Staphylococcus petrasii strains.</title>
        <authorList>
            <person name="Vrbovska V."/>
            <person name="Kovarovic V."/>
            <person name="Maslanova I."/>
            <person name="Indrakova A."/>
            <person name="Petras P."/>
            <person name="Sedo O."/>
            <person name="Svec P."/>
            <person name="Fisarova L."/>
            <person name="Sedlacek I."/>
            <person name="Doskar J."/>
            <person name="Pantucek R."/>
        </authorList>
    </citation>
    <scope>NUCLEOTIDE SEQUENCE [LARGE SCALE GENOMIC DNA]</scope>
    <source>
        <strain evidence="5 7">P5404</strain>
    </source>
</reference>
<dbReference type="SUPFAM" id="SSF46689">
    <property type="entry name" value="Homeodomain-like"/>
    <property type="match status" value="1"/>
</dbReference>
<dbReference type="GeneID" id="48901434"/>
<dbReference type="PANTHER" id="PTHR43479">
    <property type="entry name" value="ACREF/ENVCD OPERON REPRESSOR-RELATED"/>
    <property type="match status" value="1"/>
</dbReference>
<dbReference type="GO" id="GO:0003677">
    <property type="term" value="F:DNA binding"/>
    <property type="evidence" value="ECO:0007669"/>
    <property type="project" value="UniProtKB-UniRule"/>
</dbReference>
<evidence type="ECO:0000313" key="5">
    <source>
        <dbReference type="EMBL" id="TGE19164.1"/>
    </source>
</evidence>
<dbReference type="EMBL" id="SRLS01000002">
    <property type="protein sequence ID" value="TGE19164.1"/>
    <property type="molecule type" value="Genomic_DNA"/>
</dbReference>